<organism evidence="1 2">
    <name type="scientific">Lactuca saligna</name>
    <name type="common">Willowleaf lettuce</name>
    <dbReference type="NCBI Taxonomy" id="75948"/>
    <lineage>
        <taxon>Eukaryota</taxon>
        <taxon>Viridiplantae</taxon>
        <taxon>Streptophyta</taxon>
        <taxon>Embryophyta</taxon>
        <taxon>Tracheophyta</taxon>
        <taxon>Spermatophyta</taxon>
        <taxon>Magnoliopsida</taxon>
        <taxon>eudicotyledons</taxon>
        <taxon>Gunneridae</taxon>
        <taxon>Pentapetalae</taxon>
        <taxon>asterids</taxon>
        <taxon>campanulids</taxon>
        <taxon>Asterales</taxon>
        <taxon>Asteraceae</taxon>
        <taxon>Cichorioideae</taxon>
        <taxon>Cichorieae</taxon>
        <taxon>Lactucinae</taxon>
        <taxon>Lactuca</taxon>
    </lineage>
</organism>
<evidence type="ECO:0000313" key="1">
    <source>
        <dbReference type="EMBL" id="CAI9294084.1"/>
    </source>
</evidence>
<dbReference type="AlphaFoldDB" id="A0AA36EFD1"/>
<dbReference type="EMBL" id="OX465083">
    <property type="protein sequence ID" value="CAI9294084.1"/>
    <property type="molecule type" value="Genomic_DNA"/>
</dbReference>
<reference evidence="1" key="1">
    <citation type="submission" date="2023-04" db="EMBL/GenBank/DDBJ databases">
        <authorList>
            <person name="Vijverberg K."/>
            <person name="Xiong W."/>
            <person name="Schranz E."/>
        </authorList>
    </citation>
    <scope>NUCLEOTIDE SEQUENCE</scope>
</reference>
<keyword evidence="2" id="KW-1185">Reference proteome</keyword>
<sequence length="170" mass="19250">MYRRDHIDEVKVHHALLTWQLKLHHLHGSILLRVFHEAAIGVGGFVHGQGPLPVGGFHFEEEGFHHHSLDEVVVEVVAAMISSALSFFNSIEMQMKQRCFSNPLQTITLQKGIIRRRMRHRCALSLRLKVIMSRFNGLTAYIRKENEPAHGVFEIVVAVLGGGQLGRMLC</sequence>
<name>A0AA36EFD1_LACSI</name>
<gene>
    <name evidence="1" type="ORF">LSALG_LOCUS33076</name>
</gene>
<dbReference type="Proteomes" id="UP001177003">
    <property type="component" value="Chromosome 7"/>
</dbReference>
<evidence type="ECO:0000313" key="2">
    <source>
        <dbReference type="Proteomes" id="UP001177003"/>
    </source>
</evidence>
<proteinExistence type="predicted"/>
<protein>
    <submittedName>
        <fullName evidence="1">Uncharacterized protein</fullName>
    </submittedName>
</protein>
<accession>A0AA36EFD1</accession>